<organism evidence="3 4">
    <name type="scientific">Fundulus heteroclitus</name>
    <name type="common">Killifish</name>
    <name type="synonym">Mummichog</name>
    <dbReference type="NCBI Taxonomy" id="8078"/>
    <lineage>
        <taxon>Eukaryota</taxon>
        <taxon>Metazoa</taxon>
        <taxon>Chordata</taxon>
        <taxon>Craniata</taxon>
        <taxon>Vertebrata</taxon>
        <taxon>Euteleostomi</taxon>
        <taxon>Actinopterygii</taxon>
        <taxon>Neopterygii</taxon>
        <taxon>Teleostei</taxon>
        <taxon>Neoteleostei</taxon>
        <taxon>Acanthomorphata</taxon>
        <taxon>Ovalentaria</taxon>
        <taxon>Atherinomorphae</taxon>
        <taxon>Cyprinodontiformes</taxon>
        <taxon>Fundulidae</taxon>
        <taxon>Fundulus</taxon>
    </lineage>
</organism>
<dbReference type="AlphaFoldDB" id="A0A3Q2TC44"/>
<dbReference type="PRINTS" id="PR01217">
    <property type="entry name" value="PRICHEXTENSN"/>
</dbReference>
<evidence type="ECO:0000256" key="1">
    <source>
        <dbReference type="SAM" id="MobiDB-lite"/>
    </source>
</evidence>
<keyword evidence="4" id="KW-1185">Reference proteome</keyword>
<protein>
    <recommendedName>
        <fullName evidence="2">SEC23-DDH2 WWE domain-containing protein</fullName>
    </recommendedName>
</protein>
<dbReference type="InterPro" id="IPR057825">
    <property type="entry name" value="WWE_SEC23-DDH2"/>
</dbReference>
<dbReference type="GO" id="GO:0004620">
    <property type="term" value="F:phospholipase activity"/>
    <property type="evidence" value="ECO:0007669"/>
    <property type="project" value="TreeGrafter"/>
</dbReference>
<reference evidence="3" key="1">
    <citation type="submission" date="2025-08" db="UniProtKB">
        <authorList>
            <consortium name="Ensembl"/>
        </authorList>
    </citation>
    <scope>IDENTIFICATION</scope>
</reference>
<accession>A0A3Q2TC44</accession>
<sequence>MYTVYSFSCSIGSVSADTVSSGTGLNSPGVKLSSLNLLCPFFNHPLEDSTDVGEEDSFLGQTSANAPASSSTFSYFSSPATTSDPFASIGQSPCPPSALSAAHTASGAVSAPNSISMAPTPPPPAFTGSQINPPPQVFGGAVYQSPVGRHTPPPTTMTPPPPQMQPQSHNPYRHTPTSSRASPYIPAPEILPPAHTPQQNPYALSSPPQMFPPPGPTFSTVVIARPHFNFCSVAKIMQCNVSDHQTNSNNLKKSFLKKKKKKLFAEYKKAISTNQWHRRLEFPSGETIVMHNPKVIVQFQPSSVPDEWGTTQDGQTRPRVVKRGIDDDHDEVPDGELPTVDHLVFMVHGIGPVCDLRFRSMIECRKCCFSSCCGGAGQRGRGGI</sequence>
<dbReference type="Ensembl" id="ENSFHET00000020355.1">
    <property type="protein sequence ID" value="ENSFHEP00000012940.1"/>
    <property type="gene ID" value="ENSFHEG00000014446.1"/>
</dbReference>
<feature type="compositionally biased region" description="Pro residues" evidence="1">
    <location>
        <begin position="151"/>
        <end position="164"/>
    </location>
</feature>
<reference evidence="3" key="2">
    <citation type="submission" date="2025-09" db="UniProtKB">
        <authorList>
            <consortium name="Ensembl"/>
        </authorList>
    </citation>
    <scope>IDENTIFICATION</scope>
</reference>
<dbReference type="GeneTree" id="ENSGT00940000156602"/>
<dbReference type="STRING" id="8078.ENSFHEP00000012940"/>
<dbReference type="PANTHER" id="PTHR23509:SF4">
    <property type="entry name" value="SEC23-INTERACTING PROTEIN"/>
    <property type="match status" value="1"/>
</dbReference>
<proteinExistence type="predicted"/>
<feature type="region of interest" description="Disordered" evidence="1">
    <location>
        <begin position="110"/>
        <end position="180"/>
    </location>
</feature>
<dbReference type="GO" id="GO:0030134">
    <property type="term" value="C:COPII-coated ER to Golgi transport vesicle"/>
    <property type="evidence" value="ECO:0007669"/>
    <property type="project" value="TreeGrafter"/>
</dbReference>
<evidence type="ECO:0000313" key="3">
    <source>
        <dbReference type="Ensembl" id="ENSFHEP00000012940.1"/>
    </source>
</evidence>
<name>A0A3Q2TC44_FUNHE</name>
<dbReference type="Proteomes" id="UP000265000">
    <property type="component" value="Unplaced"/>
</dbReference>
<dbReference type="InterPro" id="IPR058055">
    <property type="entry name" value="PA-PLA1"/>
</dbReference>
<feature type="domain" description="SEC23-DDH2 WWE" evidence="2">
    <location>
        <begin position="261"/>
        <end position="327"/>
    </location>
</feature>
<evidence type="ECO:0000259" key="2">
    <source>
        <dbReference type="Pfam" id="PF23464"/>
    </source>
</evidence>
<evidence type="ECO:0000313" key="4">
    <source>
        <dbReference type="Proteomes" id="UP000265000"/>
    </source>
</evidence>
<feature type="region of interest" description="Disordered" evidence="1">
    <location>
        <begin position="51"/>
        <end position="73"/>
    </location>
</feature>
<dbReference type="Pfam" id="PF23464">
    <property type="entry name" value="WWE_3"/>
    <property type="match status" value="1"/>
</dbReference>
<dbReference type="PANTHER" id="PTHR23509">
    <property type="entry name" value="PA-PL1 PHOSPHOLIPASE FAMILY"/>
    <property type="match status" value="1"/>
</dbReference>